<dbReference type="KEGG" id="oni:Osc7112_3920"/>
<dbReference type="OrthoDB" id="422905at2"/>
<dbReference type="PATRIC" id="fig|179408.3.peg.4828"/>
<keyword evidence="3" id="KW-1185">Reference proteome</keyword>
<feature type="transmembrane region" description="Helical" evidence="1">
    <location>
        <begin position="131"/>
        <end position="149"/>
    </location>
</feature>
<dbReference type="eggNOG" id="ENOG502Z9IY">
    <property type="taxonomic scope" value="Bacteria"/>
</dbReference>
<feature type="transmembrane region" description="Helical" evidence="1">
    <location>
        <begin position="77"/>
        <end position="97"/>
    </location>
</feature>
<sequence length="210" mass="24135">MTFFNYSVPPLRRKQINIAVQDLEGLWHVQFPLGKDRFYSKFYTCLDRTCLLWSLLLIPIFGTAQFFSVSWMLQAGLWSTLSLLGTAAMVSWTYYWVKIERLTWVLYGWVILMLLALLLTDLAIFLSWGKVLANLCPLWLGMSGIGYFGTGFAVRSRALLATSLFHVLGIFILPYTGGWYFLFTGTVMVFSLLVLAELQWDMRQPINTLP</sequence>
<evidence type="ECO:0000256" key="1">
    <source>
        <dbReference type="SAM" id="Phobius"/>
    </source>
</evidence>
<dbReference type="HOGENOM" id="CLU_1203728_0_0_3"/>
<gene>
    <name evidence="2" type="ORF">Osc7112_3920</name>
</gene>
<proteinExistence type="predicted"/>
<feature type="transmembrane region" description="Helical" evidence="1">
    <location>
        <begin position="156"/>
        <end position="173"/>
    </location>
</feature>
<evidence type="ECO:0000313" key="2">
    <source>
        <dbReference type="EMBL" id="AFZ08257.1"/>
    </source>
</evidence>
<name>K9VL86_9CYAN</name>
<dbReference type="EMBL" id="CP003614">
    <property type="protein sequence ID" value="AFZ08257.1"/>
    <property type="molecule type" value="Genomic_DNA"/>
</dbReference>
<dbReference type="STRING" id="179408.Osc7112_3920"/>
<organism evidence="2 3">
    <name type="scientific">Phormidium nigroviride PCC 7112</name>
    <dbReference type="NCBI Taxonomy" id="179408"/>
    <lineage>
        <taxon>Bacteria</taxon>
        <taxon>Bacillati</taxon>
        <taxon>Cyanobacteriota</taxon>
        <taxon>Cyanophyceae</taxon>
        <taxon>Oscillatoriophycideae</taxon>
        <taxon>Oscillatoriales</taxon>
        <taxon>Oscillatoriaceae</taxon>
        <taxon>Phormidium</taxon>
    </lineage>
</organism>
<keyword evidence="1" id="KW-0812">Transmembrane</keyword>
<dbReference type="Proteomes" id="UP000010478">
    <property type="component" value="Chromosome"/>
</dbReference>
<reference evidence="2 3" key="1">
    <citation type="submission" date="2012-05" db="EMBL/GenBank/DDBJ databases">
        <title>Finished chromosome of genome of Oscillatoria sp. PCC 7112.</title>
        <authorList>
            <consortium name="US DOE Joint Genome Institute"/>
            <person name="Gugger M."/>
            <person name="Coursin T."/>
            <person name="Rippka R."/>
            <person name="Tandeau De Marsac N."/>
            <person name="Huntemann M."/>
            <person name="Wei C.-L."/>
            <person name="Han J."/>
            <person name="Detter J.C."/>
            <person name="Han C."/>
            <person name="Tapia R."/>
            <person name="Davenport K."/>
            <person name="Daligault H."/>
            <person name="Erkkila T."/>
            <person name="Gu W."/>
            <person name="Munk A.C.C."/>
            <person name="Teshima H."/>
            <person name="Xu Y."/>
            <person name="Chain P."/>
            <person name="Chen A."/>
            <person name="Krypides N."/>
            <person name="Mavromatis K."/>
            <person name="Markowitz V."/>
            <person name="Szeto E."/>
            <person name="Ivanova N."/>
            <person name="Mikhailova N."/>
            <person name="Ovchinnikova G."/>
            <person name="Pagani I."/>
            <person name="Pati A."/>
            <person name="Goodwin L."/>
            <person name="Peters L."/>
            <person name="Pitluck S."/>
            <person name="Woyke T."/>
            <person name="Kerfeld C."/>
        </authorList>
    </citation>
    <scope>NUCLEOTIDE SEQUENCE [LARGE SCALE GENOMIC DNA]</scope>
    <source>
        <strain evidence="2 3">PCC 7112</strain>
    </source>
</reference>
<keyword evidence="1" id="KW-0472">Membrane</keyword>
<feature type="transmembrane region" description="Helical" evidence="1">
    <location>
        <begin position="104"/>
        <end position="125"/>
    </location>
</feature>
<feature type="transmembrane region" description="Helical" evidence="1">
    <location>
        <begin position="50"/>
        <end position="71"/>
    </location>
</feature>
<keyword evidence="1" id="KW-1133">Transmembrane helix</keyword>
<dbReference type="AlphaFoldDB" id="K9VL86"/>
<accession>K9VL86</accession>
<evidence type="ECO:0000313" key="3">
    <source>
        <dbReference type="Proteomes" id="UP000010478"/>
    </source>
</evidence>
<protein>
    <submittedName>
        <fullName evidence="2">Uncharacterized protein</fullName>
    </submittedName>
</protein>
<dbReference type="RefSeq" id="WP_015177508.1">
    <property type="nucleotide sequence ID" value="NC_019729.1"/>
</dbReference>